<dbReference type="CDD" id="cd13270">
    <property type="entry name" value="PH1_TAPP1_2"/>
    <property type="match status" value="1"/>
</dbReference>
<evidence type="ECO:0000313" key="3">
    <source>
        <dbReference type="Ensembl" id="ENSPTEP00000038108.1"/>
    </source>
</evidence>
<evidence type="ECO:0000259" key="2">
    <source>
        <dbReference type="PROSITE" id="PS50003"/>
    </source>
</evidence>
<dbReference type="PANTHER" id="PTHR14336:SF5">
    <property type="entry name" value="PLECKSTRIN HOMOLOGY DOMAIN-CONTAINING FAMILY A MEMBER 2"/>
    <property type="match status" value="1"/>
</dbReference>
<dbReference type="FunFam" id="2.30.29.30:FF:000042">
    <property type="entry name" value="pleckstrin homology domain-containing family A member 1 isoform X2"/>
    <property type="match status" value="1"/>
</dbReference>
<sequence>MPYVDRQNRICGFLDIEEHENSGKFLRRYFILDTQANCLLWYMDNPQNLAMGAGAVGALQLTYISKVSIATPKQKPKTPFCFVINALSQRYFLQANDQKDMKDWVEALNQASKITVPKGGGLPMTTEVLKSLAAPPALEKKPQVAYKTEIIGGVVVHTPISQNGGDGQEGSEPGSHAILRRSQSYIPTSGCRASTGPPLIKSGYCVKQGNVRKSWKRRFFALDDFTICYFKCEQDREPLRTIFLKDVLKTHECLVKSGDLLMRDNLFEIITSSRTFYVQETSFSRSISLTRPGISSLSSGPNSILCRGRPPLEEKKALCKAPSVASSWQPWTPVPQTGEKLLTAGETSEDSPFTPRPGEGSTAGVLPSSRIRHRSEPQHPKEKPFMFNLDDENIRTSDV</sequence>
<accession>A0A8C9IP82</accession>
<dbReference type="FunFam" id="2.30.29.30:FF:000286">
    <property type="entry name" value="PH-protein kinase domain containing protein"/>
    <property type="match status" value="1"/>
</dbReference>
<dbReference type="PROSITE" id="PS50003">
    <property type="entry name" value="PH_DOMAIN"/>
    <property type="match status" value="2"/>
</dbReference>
<dbReference type="SMART" id="SM00233">
    <property type="entry name" value="PH"/>
    <property type="match status" value="2"/>
</dbReference>
<dbReference type="InterPro" id="IPR011993">
    <property type="entry name" value="PH-like_dom_sf"/>
</dbReference>
<dbReference type="Gene3D" id="2.30.29.30">
    <property type="entry name" value="Pleckstrin-homology domain (PH domain)/Phosphotyrosine-binding domain (PTB)"/>
    <property type="match status" value="2"/>
</dbReference>
<dbReference type="CDD" id="cd13271">
    <property type="entry name" value="PH2_TAPP1_2"/>
    <property type="match status" value="1"/>
</dbReference>
<dbReference type="SUPFAM" id="SSF50729">
    <property type="entry name" value="PH domain-like"/>
    <property type="match status" value="2"/>
</dbReference>
<feature type="domain" description="PH" evidence="2">
    <location>
        <begin position="7"/>
        <end position="113"/>
    </location>
</feature>
<proteinExistence type="predicted"/>
<dbReference type="InterPro" id="IPR051707">
    <property type="entry name" value="PI-Interact_SigTrans_Reg"/>
</dbReference>
<dbReference type="AlphaFoldDB" id="A0A8C9IP82"/>
<feature type="region of interest" description="Disordered" evidence="1">
    <location>
        <begin position="345"/>
        <end position="399"/>
    </location>
</feature>
<reference evidence="3" key="2">
    <citation type="submission" date="2025-09" db="UniProtKB">
        <authorList>
            <consortium name="Ensembl"/>
        </authorList>
    </citation>
    <scope>IDENTIFICATION</scope>
</reference>
<name>A0A8C9IP82_9PRIM</name>
<keyword evidence="4" id="KW-1185">Reference proteome</keyword>
<dbReference type="Ensembl" id="ENSPTET00000051431.1">
    <property type="protein sequence ID" value="ENSPTEP00000038108.1"/>
    <property type="gene ID" value="ENSPTEG00000035503.1"/>
</dbReference>
<dbReference type="InterPro" id="IPR001849">
    <property type="entry name" value="PH_domain"/>
</dbReference>
<evidence type="ECO:0000256" key="1">
    <source>
        <dbReference type="SAM" id="MobiDB-lite"/>
    </source>
</evidence>
<reference evidence="3" key="1">
    <citation type="submission" date="2025-08" db="UniProtKB">
        <authorList>
            <consortium name="Ensembl"/>
        </authorList>
    </citation>
    <scope>IDENTIFICATION</scope>
</reference>
<dbReference type="Proteomes" id="UP000694416">
    <property type="component" value="Unplaced"/>
</dbReference>
<evidence type="ECO:0000313" key="4">
    <source>
        <dbReference type="Proteomes" id="UP000694416"/>
    </source>
</evidence>
<feature type="domain" description="PH" evidence="2">
    <location>
        <begin position="198"/>
        <end position="302"/>
    </location>
</feature>
<protein>
    <submittedName>
        <fullName evidence="3">Pleckstrin homology domain containing A2</fullName>
    </submittedName>
</protein>
<dbReference type="Pfam" id="PF00169">
    <property type="entry name" value="PH"/>
    <property type="match status" value="2"/>
</dbReference>
<dbReference type="PANTHER" id="PTHR14336">
    <property type="entry name" value="TANDEM PH DOMAIN CONTAINING PROTEIN"/>
    <property type="match status" value="1"/>
</dbReference>
<feature type="compositionally biased region" description="Basic and acidic residues" evidence="1">
    <location>
        <begin position="374"/>
        <end position="384"/>
    </location>
</feature>
<organism evidence="3 4">
    <name type="scientific">Piliocolobus tephrosceles</name>
    <name type="common">Ugandan red Colobus</name>
    <dbReference type="NCBI Taxonomy" id="591936"/>
    <lineage>
        <taxon>Eukaryota</taxon>
        <taxon>Metazoa</taxon>
        <taxon>Chordata</taxon>
        <taxon>Craniata</taxon>
        <taxon>Vertebrata</taxon>
        <taxon>Euteleostomi</taxon>
        <taxon>Mammalia</taxon>
        <taxon>Eutheria</taxon>
        <taxon>Euarchontoglires</taxon>
        <taxon>Primates</taxon>
        <taxon>Haplorrhini</taxon>
        <taxon>Catarrhini</taxon>
        <taxon>Cercopithecidae</taxon>
        <taxon>Colobinae</taxon>
        <taxon>Piliocolobus</taxon>
    </lineage>
</organism>